<evidence type="ECO:0000256" key="1">
    <source>
        <dbReference type="ARBA" id="ARBA00004498"/>
    </source>
</evidence>
<dbReference type="PANTHER" id="PTHR12027">
    <property type="entry name" value="WNT RELATED"/>
    <property type="match status" value="1"/>
</dbReference>
<reference evidence="12" key="1">
    <citation type="submission" date="2025-08" db="UniProtKB">
        <authorList>
            <consortium name="RefSeq"/>
        </authorList>
    </citation>
    <scope>IDENTIFICATION</scope>
    <source>
        <tissue evidence="12">Sperm</tissue>
    </source>
</reference>
<evidence type="ECO:0000256" key="3">
    <source>
        <dbReference type="ARBA" id="ARBA00022473"/>
    </source>
</evidence>
<dbReference type="PRINTS" id="PR01349">
    <property type="entry name" value="WNTPROTEIN"/>
</dbReference>
<dbReference type="Pfam" id="PF00110">
    <property type="entry name" value="wnt"/>
    <property type="match status" value="1"/>
</dbReference>
<evidence type="ECO:0000256" key="6">
    <source>
        <dbReference type="ARBA" id="ARBA00022687"/>
    </source>
</evidence>
<dbReference type="GO" id="GO:0046330">
    <property type="term" value="P:positive regulation of JNK cascade"/>
    <property type="evidence" value="ECO:0007669"/>
    <property type="project" value="TreeGrafter"/>
</dbReference>
<evidence type="ECO:0000256" key="9">
    <source>
        <dbReference type="ARBA" id="ARBA00023288"/>
    </source>
</evidence>
<evidence type="ECO:0000313" key="11">
    <source>
        <dbReference type="Proteomes" id="UP001318040"/>
    </source>
</evidence>
<dbReference type="PANTHER" id="PTHR12027:SF112">
    <property type="entry name" value="PROTEIN WNT-2"/>
    <property type="match status" value="1"/>
</dbReference>
<keyword evidence="11" id="KW-1185">Reference proteome</keyword>
<dbReference type="GO" id="GO:0005109">
    <property type="term" value="F:frizzled binding"/>
    <property type="evidence" value="ECO:0007669"/>
    <property type="project" value="TreeGrafter"/>
</dbReference>
<evidence type="ECO:0000256" key="2">
    <source>
        <dbReference type="ARBA" id="ARBA00005683"/>
    </source>
</evidence>
<dbReference type="KEGG" id="pmrn:116937284"/>
<keyword evidence="8" id="KW-0325">Glycoprotein</keyword>
<dbReference type="InterPro" id="IPR043158">
    <property type="entry name" value="Wnt_C"/>
</dbReference>
<dbReference type="GO" id="GO:0030182">
    <property type="term" value="P:neuron differentiation"/>
    <property type="evidence" value="ECO:0007669"/>
    <property type="project" value="TreeGrafter"/>
</dbReference>
<dbReference type="InterPro" id="IPR005817">
    <property type="entry name" value="Wnt"/>
</dbReference>
<keyword evidence="9" id="KW-0449">Lipoprotein</keyword>
<keyword evidence="5" id="KW-0272">Extracellular matrix</keyword>
<comment type="subcellular location">
    <subcellularLocation>
        <location evidence="1 10">Secreted</location>
        <location evidence="1 10">Extracellular space</location>
        <location evidence="1 10">Extracellular matrix</location>
    </subcellularLocation>
</comment>
<comment type="function">
    <text evidence="10">Ligand for members of the frizzled family of seven transmembrane receptors.</text>
</comment>
<evidence type="ECO:0000256" key="4">
    <source>
        <dbReference type="ARBA" id="ARBA00022525"/>
    </source>
</evidence>
<evidence type="ECO:0000256" key="5">
    <source>
        <dbReference type="ARBA" id="ARBA00022530"/>
    </source>
</evidence>
<dbReference type="PROSITE" id="PS00246">
    <property type="entry name" value="WNT1"/>
    <property type="match status" value="1"/>
</dbReference>
<dbReference type="Proteomes" id="UP001318040">
    <property type="component" value="Unplaced"/>
</dbReference>
<dbReference type="AlphaFoldDB" id="A0AAJ7WJP5"/>
<gene>
    <name evidence="12" type="primary">LOC116937284</name>
</gene>
<dbReference type="SMART" id="SM00097">
    <property type="entry name" value="WNT1"/>
    <property type="match status" value="1"/>
</dbReference>
<comment type="similarity">
    <text evidence="2 10">Belongs to the Wnt family.</text>
</comment>
<dbReference type="FunFam" id="3.30.2460.20:FF:000001">
    <property type="entry name" value="Wnt homolog"/>
    <property type="match status" value="1"/>
</dbReference>
<keyword evidence="3 10" id="KW-0217">Developmental protein</keyword>
<accession>A0AAJ7WJP5</accession>
<name>A0AAJ7WJP5_PETMA</name>
<keyword evidence="4" id="KW-0964">Secreted</keyword>
<dbReference type="InterPro" id="IPR018161">
    <property type="entry name" value="Wnt_CS"/>
</dbReference>
<protein>
    <recommendedName>
        <fullName evidence="10">Protein Wnt</fullName>
    </recommendedName>
</protein>
<keyword evidence="6 10" id="KW-0879">Wnt signaling pathway</keyword>
<evidence type="ECO:0000256" key="7">
    <source>
        <dbReference type="ARBA" id="ARBA00023157"/>
    </source>
</evidence>
<evidence type="ECO:0000256" key="10">
    <source>
        <dbReference type="RuleBase" id="RU003500"/>
    </source>
</evidence>
<proteinExistence type="inferred from homology"/>
<evidence type="ECO:0000256" key="8">
    <source>
        <dbReference type="ARBA" id="ARBA00023180"/>
    </source>
</evidence>
<dbReference type="GO" id="GO:0060070">
    <property type="term" value="P:canonical Wnt signaling pathway"/>
    <property type="evidence" value="ECO:0007669"/>
    <property type="project" value="TreeGrafter"/>
</dbReference>
<dbReference type="RefSeq" id="XP_032800241.1">
    <property type="nucleotide sequence ID" value="XM_032944350.1"/>
</dbReference>
<evidence type="ECO:0000313" key="12">
    <source>
        <dbReference type="RefSeq" id="XP_032800241.1"/>
    </source>
</evidence>
<organism evidence="11 12">
    <name type="scientific">Petromyzon marinus</name>
    <name type="common">Sea lamprey</name>
    <dbReference type="NCBI Taxonomy" id="7757"/>
    <lineage>
        <taxon>Eukaryota</taxon>
        <taxon>Metazoa</taxon>
        <taxon>Chordata</taxon>
        <taxon>Craniata</taxon>
        <taxon>Vertebrata</taxon>
        <taxon>Cyclostomata</taxon>
        <taxon>Hyperoartia</taxon>
        <taxon>Petromyzontiformes</taxon>
        <taxon>Petromyzontidae</taxon>
        <taxon>Petromyzon</taxon>
    </lineage>
</organism>
<sequence length="231" mass="26077">MAFDDRRTSDGVHVRDRSSCDDLPAVMVEVQLPDWIQQGLTSLRRHRHLHHGPSANFPDVCGGDGGGDGGSEVLEEKMKPVCKCHGVSGSCTTKTCWTTLPKFREVGSALKDKYDEAVHVEPVHGSRYRYPLFLKLKRSRAHRKPLDTELVFTERSPNYCEENLLTGSVGTRGRLCNRTSPNADGCELRCCGRGYNTREYTRSWNCNCKFHWCCHVLCGTCSERAEEYTCK</sequence>
<keyword evidence="7" id="KW-1015">Disulfide bond</keyword>
<dbReference type="GO" id="GO:0005125">
    <property type="term" value="F:cytokine activity"/>
    <property type="evidence" value="ECO:0007669"/>
    <property type="project" value="TreeGrafter"/>
</dbReference>
<dbReference type="Gene3D" id="3.30.2460.20">
    <property type="match status" value="1"/>
</dbReference>
<dbReference type="GO" id="GO:0005615">
    <property type="term" value="C:extracellular space"/>
    <property type="evidence" value="ECO:0007669"/>
    <property type="project" value="TreeGrafter"/>
</dbReference>
<dbReference type="GO" id="GO:0045165">
    <property type="term" value="P:cell fate commitment"/>
    <property type="evidence" value="ECO:0007669"/>
    <property type="project" value="TreeGrafter"/>
</dbReference>